<reference evidence="1 2" key="1">
    <citation type="submission" date="2016-10" db="EMBL/GenBank/DDBJ databases">
        <authorList>
            <person name="de Groot N.N."/>
        </authorList>
    </citation>
    <scope>NUCLEOTIDE SEQUENCE [LARGE SCALE GENOMIC DNA]</scope>
    <source>
        <strain evidence="1 2">R5</strain>
    </source>
</reference>
<protein>
    <recommendedName>
        <fullName evidence="3">N-acetyltransferase domain-containing protein</fullName>
    </recommendedName>
</protein>
<dbReference type="EMBL" id="FMZW01000033">
    <property type="protein sequence ID" value="SDE72694.1"/>
    <property type="molecule type" value="Genomic_DNA"/>
</dbReference>
<name>A0A1G7FA33_9BRAD</name>
<sequence length="331" mass="37317">MRILNDRRGAVAGDATGAPTFDIVVTRHDLRDEAAFRNTGVLDLYAELFPPNERDAPDDIVRWVLSDDVGERREFSVGDQQLSYCLDSRCFILHAEGRAIGLGFFTYDHASELIYCNYVGVAKAWRGGGLAGRFYREMIEMLDALFPRNIGVVLEVEPYDRDRLAAIIGDLERRGVRQLAADQQTEIRRLLRVSWYDKLGYSFFCDARGMQPLECRSPCLDPSLLPSAWGGAEENYWLAWQSRTGPPSAEGERAGELWQRAVASIYVEILAKSLVDDDPKGRRDYWDYATALVAQTLQQAATTEVRLARCLDADGSGLLSRWRRLAIDLPI</sequence>
<dbReference type="InterPro" id="IPR016181">
    <property type="entry name" value="Acyl_CoA_acyltransferase"/>
</dbReference>
<dbReference type="AlphaFoldDB" id="A0A1G7FA33"/>
<organism evidence="1 2">
    <name type="scientific">Bradyrhizobium brasilense</name>
    <dbReference type="NCBI Taxonomy" id="1419277"/>
    <lineage>
        <taxon>Bacteria</taxon>
        <taxon>Pseudomonadati</taxon>
        <taxon>Pseudomonadota</taxon>
        <taxon>Alphaproteobacteria</taxon>
        <taxon>Hyphomicrobiales</taxon>
        <taxon>Nitrobacteraceae</taxon>
        <taxon>Bradyrhizobium</taxon>
    </lineage>
</organism>
<dbReference type="SUPFAM" id="SSF55729">
    <property type="entry name" value="Acyl-CoA N-acyltransferases (Nat)"/>
    <property type="match status" value="1"/>
</dbReference>
<evidence type="ECO:0000313" key="1">
    <source>
        <dbReference type="EMBL" id="SDE72694.1"/>
    </source>
</evidence>
<evidence type="ECO:0000313" key="2">
    <source>
        <dbReference type="Proteomes" id="UP000199245"/>
    </source>
</evidence>
<proteinExistence type="predicted"/>
<accession>A0A1G7FA33</accession>
<gene>
    <name evidence="1" type="ORF">SAMN05216337_103344</name>
</gene>
<dbReference type="Proteomes" id="UP000199245">
    <property type="component" value="Unassembled WGS sequence"/>
</dbReference>
<dbReference type="Gene3D" id="3.40.630.30">
    <property type="match status" value="1"/>
</dbReference>
<dbReference type="RefSeq" id="WP_092087305.1">
    <property type="nucleotide sequence ID" value="NZ_FMZW01000033.1"/>
</dbReference>
<evidence type="ECO:0008006" key="3">
    <source>
        <dbReference type="Google" id="ProtNLM"/>
    </source>
</evidence>